<feature type="domain" description="Solute-binding protein family 3/N-terminal" evidence="3">
    <location>
        <begin position="15"/>
        <end position="236"/>
    </location>
</feature>
<gene>
    <name evidence="4" type="ORF">D791_00846</name>
</gene>
<dbReference type="RefSeq" id="WP_036508020.1">
    <property type="nucleotide sequence ID" value="NZ_AONB01000002.1"/>
</dbReference>
<proteinExistence type="inferred from homology"/>
<dbReference type="AlphaFoldDB" id="W9V6S4"/>
<reference evidence="5" key="1">
    <citation type="submission" date="2012-11" db="EMBL/GenBank/DDBJ databases">
        <authorList>
            <person name="Singh A."/>
            <person name="Pinnaka A.K."/>
            <person name="Vaidya B."/>
        </authorList>
    </citation>
    <scope>NUCLEOTIDE SEQUENCE [LARGE SCALE GENOMIC DNA]</scope>
    <source>
        <strain evidence="5">AK23</strain>
    </source>
</reference>
<keyword evidence="2" id="KW-0732">Signal</keyword>
<evidence type="ECO:0000313" key="4">
    <source>
        <dbReference type="EMBL" id="EXJ12601.1"/>
    </source>
</evidence>
<comment type="caution">
    <text evidence="4">The sequence shown here is derived from an EMBL/GenBank/DDBJ whole genome shotgun (WGS) entry which is preliminary data.</text>
</comment>
<dbReference type="OrthoDB" id="6955767at2"/>
<dbReference type="Pfam" id="PF00497">
    <property type="entry name" value="SBP_bac_3"/>
    <property type="match status" value="1"/>
</dbReference>
<evidence type="ECO:0000256" key="2">
    <source>
        <dbReference type="ARBA" id="ARBA00022729"/>
    </source>
</evidence>
<comment type="similarity">
    <text evidence="1">Belongs to the bacterial solute-binding protein 3 family.</text>
</comment>
<dbReference type="STRING" id="1229521.D791_00846"/>
<dbReference type="EMBL" id="AONB01000002">
    <property type="protein sequence ID" value="EXJ12601.1"/>
    <property type="molecule type" value="Genomic_DNA"/>
</dbReference>
<organism evidence="4 5">
    <name type="scientific">Nitrincola nitratireducens</name>
    <dbReference type="NCBI Taxonomy" id="1229521"/>
    <lineage>
        <taxon>Bacteria</taxon>
        <taxon>Pseudomonadati</taxon>
        <taxon>Pseudomonadota</taxon>
        <taxon>Gammaproteobacteria</taxon>
        <taxon>Oceanospirillales</taxon>
        <taxon>Oceanospirillaceae</taxon>
        <taxon>Nitrincola</taxon>
    </lineage>
</organism>
<keyword evidence="5" id="KW-1185">Reference proteome</keyword>
<dbReference type="PANTHER" id="PTHR35936:SF17">
    <property type="entry name" value="ARGININE-BINDING EXTRACELLULAR PROTEIN ARTP"/>
    <property type="match status" value="1"/>
</dbReference>
<protein>
    <submittedName>
        <fullName evidence="4">Bacterial extracellular solute-binding protein, family 3</fullName>
    </submittedName>
</protein>
<evidence type="ECO:0000313" key="5">
    <source>
        <dbReference type="Proteomes" id="UP000019464"/>
    </source>
</evidence>
<dbReference type="SMART" id="SM00062">
    <property type="entry name" value="PBPb"/>
    <property type="match status" value="1"/>
</dbReference>
<accession>W9V6S4</accession>
<dbReference type="PATRIC" id="fig|1229521.3.peg.859"/>
<dbReference type="CDD" id="cd13623">
    <property type="entry name" value="PBP2_AA_hypothetical"/>
    <property type="match status" value="1"/>
</dbReference>
<dbReference type="SUPFAM" id="SSF53850">
    <property type="entry name" value="Periplasmic binding protein-like II"/>
    <property type="match status" value="1"/>
</dbReference>
<dbReference type="Proteomes" id="UP000019464">
    <property type="component" value="Unassembled WGS sequence"/>
</dbReference>
<name>W9V6S4_9GAMM</name>
<evidence type="ECO:0000256" key="1">
    <source>
        <dbReference type="ARBA" id="ARBA00010333"/>
    </source>
</evidence>
<evidence type="ECO:0000259" key="3">
    <source>
        <dbReference type="SMART" id="SM00062"/>
    </source>
</evidence>
<dbReference type="Gene3D" id="3.40.190.10">
    <property type="entry name" value="Periplasmic binding protein-like II"/>
    <property type="match status" value="2"/>
</dbReference>
<dbReference type="InterPro" id="IPR001638">
    <property type="entry name" value="Solute-binding_3/MltF_N"/>
</dbReference>
<reference evidence="4 5" key="2">
    <citation type="journal article" date="2015" name="Syst. Appl. Microbiol.">
        <title>Nitrincola nitratireducens sp. nov. isolated from a haloalkaline crater lake.</title>
        <authorList>
            <person name="Singh A."/>
            <person name="Vaidya B."/>
            <person name="Tanuku N.R."/>
            <person name="Pinnaka A.K."/>
        </authorList>
    </citation>
    <scope>NUCLEOTIDE SEQUENCE [LARGE SCALE GENOMIC DNA]</scope>
    <source>
        <strain evidence="4 5">AK23</strain>
    </source>
</reference>
<sequence length="246" mass="27021">MNLKELKNHFAPTGVLRVSINLGNPVLANRSKETDEPVGVSVDLAKEFAKELGVTAEMILFDSAGKSVEAVTQEYADIGFFAIDPLRGKLINFTAPYILITGSYLVPNTSPIQSMDEIDQFNNRVVVGKGSAYDLYLTRVLKNATIIQAATSPTVVDEFVEIEAEVAAGVTQQLEFDLKRFPNHRLLPGHFMNIKQAMGVPKSKGEFAAEYLWFFVERMKESGFVARSLQRHGIKGALIAPLEGSA</sequence>
<dbReference type="PANTHER" id="PTHR35936">
    <property type="entry name" value="MEMBRANE-BOUND LYTIC MUREIN TRANSGLYCOSYLASE F"/>
    <property type="match status" value="1"/>
</dbReference>